<dbReference type="InterPro" id="IPR000515">
    <property type="entry name" value="MetI-like"/>
</dbReference>
<reference evidence="11" key="1">
    <citation type="journal article" date="2001" name="Biochem. Biophys. Res. Commun.">
        <title>An Ochrobactrum anthropi gene conferring paraquat resistance to the heterologous host Escherichia coli.</title>
        <authorList>
            <person name="Won S.H."/>
            <person name="Lee B.H."/>
            <person name="Lee H.S."/>
            <person name="Jo J."/>
        </authorList>
    </citation>
    <scope>NUCLEOTIDE SEQUENCE</scope>
</reference>
<keyword evidence="3 9" id="KW-0813">Transport</keyword>
<dbReference type="EMBL" id="DQ412047">
    <property type="protein sequence ID" value="ABD65399.1"/>
    <property type="molecule type" value="Genomic_DNA"/>
</dbReference>
<dbReference type="Pfam" id="PF00528">
    <property type="entry name" value="BPD_transp_1"/>
    <property type="match status" value="1"/>
</dbReference>
<evidence type="ECO:0000256" key="4">
    <source>
        <dbReference type="ARBA" id="ARBA00022475"/>
    </source>
</evidence>
<dbReference type="PANTHER" id="PTHR30614:SF0">
    <property type="entry name" value="L-CYSTINE TRANSPORT SYSTEM PERMEASE PROTEIN TCYL"/>
    <property type="match status" value="1"/>
</dbReference>
<proteinExistence type="inferred from homology"/>
<dbReference type="NCBIfam" id="TIGR01726">
    <property type="entry name" value="HEQRo_perm_3TM"/>
    <property type="match status" value="1"/>
</dbReference>
<dbReference type="PROSITE" id="PS50928">
    <property type="entry name" value="ABC_TM1"/>
    <property type="match status" value="1"/>
</dbReference>
<feature type="transmembrane region" description="Helical" evidence="9">
    <location>
        <begin position="186"/>
        <end position="205"/>
    </location>
</feature>
<dbReference type="CDD" id="cd06261">
    <property type="entry name" value="TM_PBP2"/>
    <property type="match status" value="1"/>
</dbReference>
<dbReference type="PANTHER" id="PTHR30614">
    <property type="entry name" value="MEMBRANE COMPONENT OF AMINO ACID ABC TRANSPORTER"/>
    <property type="match status" value="1"/>
</dbReference>
<dbReference type="Gene3D" id="1.10.3720.10">
    <property type="entry name" value="MetI-like"/>
    <property type="match status" value="1"/>
</dbReference>
<dbReference type="GO" id="GO:0043190">
    <property type="term" value="C:ATP-binding cassette (ABC) transporter complex"/>
    <property type="evidence" value="ECO:0007669"/>
    <property type="project" value="InterPro"/>
</dbReference>
<protein>
    <submittedName>
        <fullName evidence="11">Putative amino acid ABC transporter permease protein</fullName>
    </submittedName>
</protein>
<evidence type="ECO:0000256" key="5">
    <source>
        <dbReference type="ARBA" id="ARBA00022692"/>
    </source>
</evidence>
<evidence type="ECO:0000313" key="11">
    <source>
        <dbReference type="EMBL" id="ABD65399.1"/>
    </source>
</evidence>
<comment type="similarity">
    <text evidence="2">Belongs to the binding-protein-dependent transport system permease family. HisMQ subfamily.</text>
</comment>
<evidence type="ECO:0000256" key="8">
    <source>
        <dbReference type="ARBA" id="ARBA00023136"/>
    </source>
</evidence>
<feature type="non-terminal residue" evidence="11">
    <location>
        <position position="254"/>
    </location>
</feature>
<dbReference type="AlphaFoldDB" id="Q202I9"/>
<evidence type="ECO:0000256" key="7">
    <source>
        <dbReference type="ARBA" id="ARBA00022989"/>
    </source>
</evidence>
<dbReference type="GO" id="GO:0006865">
    <property type="term" value="P:amino acid transport"/>
    <property type="evidence" value="ECO:0007669"/>
    <property type="project" value="UniProtKB-KW"/>
</dbReference>
<evidence type="ECO:0000256" key="2">
    <source>
        <dbReference type="ARBA" id="ARBA00010072"/>
    </source>
</evidence>
<evidence type="ECO:0000259" key="10">
    <source>
        <dbReference type="PROSITE" id="PS50928"/>
    </source>
</evidence>
<evidence type="ECO:0000256" key="3">
    <source>
        <dbReference type="ARBA" id="ARBA00022448"/>
    </source>
</evidence>
<organism evidence="11">
    <name type="scientific">Brucella anthropi</name>
    <name type="common">Ochrobactrum anthropi</name>
    <dbReference type="NCBI Taxonomy" id="529"/>
    <lineage>
        <taxon>Bacteria</taxon>
        <taxon>Pseudomonadati</taxon>
        <taxon>Pseudomonadota</taxon>
        <taxon>Alphaproteobacteria</taxon>
        <taxon>Hyphomicrobiales</taxon>
        <taxon>Brucellaceae</taxon>
        <taxon>Brucella/Ochrobactrum group</taxon>
        <taxon>Brucella</taxon>
    </lineage>
</organism>
<dbReference type="InterPro" id="IPR043429">
    <property type="entry name" value="ArtM/GltK/GlnP/TcyL/YhdX-like"/>
</dbReference>
<reference evidence="11" key="2">
    <citation type="submission" date="2006-02" db="EMBL/GenBank/DDBJ databases">
        <title>Cloning and Characterization of the Paraquat Resistance-Related Genes from Ochrobactum anthropi.</title>
        <authorList>
            <person name="Bae E.-K."/>
            <person name="Won S.-H."/>
            <person name="Lee H.-S."/>
            <person name="Lee B.-H."/>
        </authorList>
    </citation>
    <scope>NUCLEOTIDE SEQUENCE</scope>
</reference>
<feature type="transmembrane region" description="Helical" evidence="9">
    <location>
        <begin position="86"/>
        <end position="102"/>
    </location>
</feature>
<keyword evidence="5 9" id="KW-0812">Transmembrane</keyword>
<accession>Q202I9</accession>
<name>Q202I9_BRUAN</name>
<keyword evidence="6" id="KW-0029">Amino-acid transport</keyword>
<feature type="transmembrane region" description="Helical" evidence="9">
    <location>
        <begin position="52"/>
        <end position="74"/>
    </location>
</feature>
<evidence type="ECO:0000256" key="9">
    <source>
        <dbReference type="RuleBase" id="RU363032"/>
    </source>
</evidence>
<dbReference type="SUPFAM" id="SSF161098">
    <property type="entry name" value="MetI-like"/>
    <property type="match status" value="1"/>
</dbReference>
<evidence type="ECO:0000256" key="6">
    <source>
        <dbReference type="ARBA" id="ARBA00022970"/>
    </source>
</evidence>
<dbReference type="GO" id="GO:0022857">
    <property type="term" value="F:transmembrane transporter activity"/>
    <property type="evidence" value="ECO:0007669"/>
    <property type="project" value="InterPro"/>
</dbReference>
<comment type="subcellular location">
    <subcellularLocation>
        <location evidence="1">Cell inner membrane</location>
        <topology evidence="1">Multi-pass membrane protein</topology>
    </subcellularLocation>
    <subcellularLocation>
        <location evidence="9">Cell membrane</location>
        <topology evidence="9">Multi-pass membrane protein</topology>
    </subcellularLocation>
</comment>
<keyword evidence="8 9" id="KW-0472">Membrane</keyword>
<dbReference type="InterPro" id="IPR010065">
    <property type="entry name" value="AA_ABC_transptr_permease_3TM"/>
</dbReference>
<evidence type="ECO:0000256" key="1">
    <source>
        <dbReference type="ARBA" id="ARBA00004429"/>
    </source>
</evidence>
<sequence>MDFALMQRVLPFFLEAAWVTVQISALALILGLAVAAILVAGRLSRSPILRGLAAAYVSVFRGTPCLVQLFILYFGGPQIGINLEPFAAGVIGLGLNIGAYMSESIRGAIQSVDRGQSEAARSIGFGRGQTMRFVVLPQAARLMIRPLGVNAIALLKGSALVSTISVVELTYTAQRFIGSTYKPFEIFGVAAVLYMIIIYIVARGVDLLDKASRRSEGGLDASSRFQHRHSLYGSASDRPLVDAGSDRRLRILKL</sequence>
<feature type="domain" description="ABC transmembrane type-1" evidence="10">
    <location>
        <begin position="13"/>
        <end position="205"/>
    </location>
</feature>
<feature type="transmembrane region" description="Helical" evidence="9">
    <location>
        <begin position="147"/>
        <end position="166"/>
    </location>
</feature>
<keyword evidence="4" id="KW-1003">Cell membrane</keyword>
<keyword evidence="7 9" id="KW-1133">Transmembrane helix</keyword>
<dbReference type="InterPro" id="IPR035906">
    <property type="entry name" value="MetI-like_sf"/>
</dbReference>
<feature type="transmembrane region" description="Helical" evidence="9">
    <location>
        <begin position="16"/>
        <end position="40"/>
    </location>
</feature>